<dbReference type="AlphaFoldDB" id="A0A084EQ48"/>
<gene>
    <name evidence="1" type="ORF">CP98_01295</name>
</gene>
<evidence type="ECO:0000313" key="2">
    <source>
        <dbReference type="Proteomes" id="UP000028534"/>
    </source>
</evidence>
<name>A0A084EQ48_SPHYA</name>
<dbReference type="EMBL" id="JGVR01000005">
    <property type="protein sequence ID" value="KEZ20090.1"/>
    <property type="molecule type" value="Genomic_DNA"/>
</dbReference>
<dbReference type="Proteomes" id="UP000028534">
    <property type="component" value="Unassembled WGS sequence"/>
</dbReference>
<comment type="caution">
    <text evidence="1">The sequence shown here is derived from an EMBL/GenBank/DDBJ whole genome shotgun (WGS) entry which is preliminary data.</text>
</comment>
<reference evidence="1 2" key="1">
    <citation type="submission" date="2014-03" db="EMBL/GenBank/DDBJ databases">
        <title>Genome sequence of Sphingobium yanoikuyae B1.</title>
        <authorList>
            <person name="Gan H.M."/>
            <person name="Gan H.Y."/>
            <person name="Savka M.A."/>
        </authorList>
    </citation>
    <scope>NUCLEOTIDE SEQUENCE [LARGE SCALE GENOMIC DNA]</scope>
    <source>
        <strain evidence="1 2">B1</strain>
    </source>
</reference>
<evidence type="ECO:0008006" key="3">
    <source>
        <dbReference type="Google" id="ProtNLM"/>
    </source>
</evidence>
<proteinExistence type="predicted"/>
<protein>
    <recommendedName>
        <fullName evidence="3">PilZ domain-containing protein</fullName>
    </recommendedName>
</protein>
<organism evidence="1 2">
    <name type="scientific">Sphingobium yanoikuyae</name>
    <name type="common">Sphingomonas yanoikuyae</name>
    <dbReference type="NCBI Taxonomy" id="13690"/>
    <lineage>
        <taxon>Bacteria</taxon>
        <taxon>Pseudomonadati</taxon>
        <taxon>Pseudomonadota</taxon>
        <taxon>Alphaproteobacteria</taxon>
        <taxon>Sphingomonadales</taxon>
        <taxon>Sphingomonadaceae</taxon>
        <taxon>Sphingobium</taxon>
    </lineage>
</organism>
<evidence type="ECO:0000313" key="1">
    <source>
        <dbReference type="EMBL" id="KEZ20090.1"/>
    </source>
</evidence>
<dbReference type="PATRIC" id="fig|13690.10.peg.1337"/>
<accession>A0A084EQ48</accession>
<sequence length="83" mass="9331">MAISVLLMIDGGSSLNDVAQFEVKPERGEIISFWKGGRDLMEATVVGTRHQQTEHGYVYVVEAETSEQDQLENWIASYKPSTR</sequence>
<dbReference type="RefSeq" id="WP_037518016.1">
    <property type="nucleotide sequence ID" value="NZ_JGVR01000005.1"/>
</dbReference>